<dbReference type="PANTHER" id="PTHR43097">
    <property type="entry name" value="GLUTAMINE-TRNA LIGASE"/>
    <property type="match status" value="1"/>
</dbReference>
<sequence>MTIDNPEDNSSQSIANSQSSLGPTDPGPDFIRKIVTEDIRSGRCGKVVTRFPPEPNGYLHIGHAKAMSISADIAAENGGDFILRMDDTNPVNEEQQFIQAIEQDVAWLGFRWKTAESGEAYYASNYFGIFYDFACYLAGQGLAYVDELDGETMNLYRGSPTVPGKDSPHRERPAAESLALLEEMNLGQHPEGTYTLRAKIDMQHVNVHMRDPVIYRIKYLDHPRLQGRCCLFPMYDFAHPLEDAIEQISHSLCSLEFENHRPTYDWFVDKFHDFRGSGGRSGPRQYEFARLAMGYTTMSKRALRTLVEQGLVDGWDDPRLPTVCGMRRRGFPAPALLAFVRAVGITKVPGMIGPEFLWHHVREYLNRFALRRFAVIDPIKVVIENYGEDQSEEFLSENNPEDSEAGQRPLRFGRELWIERNDFMEEPPKKYFRLAPGREVRLKHAYYITCNKVIKDEQGRVLELLCRYDPESRGGSAPDGRKVKGTIHWLNCKDARPAEFRLYDLLFTRENMADLEEGKSYVDYLNPDSLVVRQGYVEPALGQLSGGERQAAMQFLRLGYFIADSKDYSPEKPVFNRAVGLRDAWAKEVKQQNAKKST</sequence>
<proteinExistence type="inferred from homology"/>
<keyword evidence="16" id="KW-1185">Reference proteome</keyword>
<dbReference type="Gene3D" id="1.10.1160.10">
    <property type="entry name" value="Glutamyl-trna Synthetase, Domain 2"/>
    <property type="match status" value="1"/>
</dbReference>
<comment type="catalytic activity">
    <reaction evidence="8">
        <text>tRNA(Gln) + L-glutamine + ATP = L-glutaminyl-tRNA(Gln) + AMP + diphosphate</text>
        <dbReference type="Rhea" id="RHEA:20121"/>
        <dbReference type="Rhea" id="RHEA-COMP:9662"/>
        <dbReference type="Rhea" id="RHEA-COMP:9681"/>
        <dbReference type="ChEBI" id="CHEBI:30616"/>
        <dbReference type="ChEBI" id="CHEBI:33019"/>
        <dbReference type="ChEBI" id="CHEBI:58359"/>
        <dbReference type="ChEBI" id="CHEBI:78442"/>
        <dbReference type="ChEBI" id="CHEBI:78521"/>
        <dbReference type="ChEBI" id="CHEBI:456215"/>
        <dbReference type="EC" id="6.1.1.18"/>
    </reaction>
</comment>
<dbReference type="InterPro" id="IPR014729">
    <property type="entry name" value="Rossmann-like_a/b/a_fold"/>
</dbReference>
<evidence type="ECO:0000256" key="8">
    <source>
        <dbReference type="ARBA" id="ARBA00048270"/>
    </source>
</evidence>
<name>A0ABY8MFT5_9SPIO</name>
<dbReference type="EMBL" id="CP123443">
    <property type="protein sequence ID" value="WGK68205.1"/>
    <property type="molecule type" value="Genomic_DNA"/>
</dbReference>
<dbReference type="InterPro" id="IPR049437">
    <property type="entry name" value="tRNA-synt_1c_C2"/>
</dbReference>
<keyword evidence="6 10" id="KW-0648">Protein biosynthesis</keyword>
<keyword evidence="2" id="KW-0963">Cytoplasm</keyword>
<dbReference type="RefSeq" id="WP_326926375.1">
    <property type="nucleotide sequence ID" value="NZ_CP123443.1"/>
</dbReference>
<dbReference type="PANTHER" id="PTHR43097:SF5">
    <property type="entry name" value="GLUTAMATE--TRNA LIGASE"/>
    <property type="match status" value="1"/>
</dbReference>
<evidence type="ECO:0000256" key="9">
    <source>
        <dbReference type="NCBIfam" id="TIGR00440"/>
    </source>
</evidence>
<evidence type="ECO:0000259" key="14">
    <source>
        <dbReference type="Pfam" id="PF20974"/>
    </source>
</evidence>
<evidence type="ECO:0000256" key="11">
    <source>
        <dbReference type="SAM" id="MobiDB-lite"/>
    </source>
</evidence>
<evidence type="ECO:0000313" key="15">
    <source>
        <dbReference type="EMBL" id="WGK68205.1"/>
    </source>
</evidence>
<evidence type="ECO:0000256" key="6">
    <source>
        <dbReference type="ARBA" id="ARBA00022917"/>
    </source>
</evidence>
<dbReference type="Gene3D" id="3.40.50.620">
    <property type="entry name" value="HUPs"/>
    <property type="match status" value="1"/>
</dbReference>
<reference evidence="15 16" key="1">
    <citation type="submission" date="2023-04" db="EMBL/GenBank/DDBJ databases">
        <title>Spirochaete genome identified in red abalone sample constitutes a novel genus.</title>
        <authorList>
            <person name="Sharma S.P."/>
            <person name="Purcell C.M."/>
            <person name="Hyde J.R."/>
            <person name="Severin A.J."/>
        </authorList>
    </citation>
    <scope>NUCLEOTIDE SEQUENCE [LARGE SCALE GENOMIC DNA]</scope>
    <source>
        <strain evidence="15 16">SP-2023</strain>
    </source>
</reference>
<dbReference type="NCBIfam" id="TIGR00440">
    <property type="entry name" value="glnS"/>
    <property type="match status" value="1"/>
</dbReference>
<gene>
    <name evidence="15" type="ORF">P0082_06880</name>
</gene>
<dbReference type="InterPro" id="IPR020056">
    <property type="entry name" value="Rbsml_bL25/Gln-tRNA_synth_N"/>
</dbReference>
<evidence type="ECO:0000256" key="1">
    <source>
        <dbReference type="ARBA" id="ARBA00012836"/>
    </source>
</evidence>
<feature type="region of interest" description="Disordered" evidence="11">
    <location>
        <begin position="1"/>
        <end position="28"/>
    </location>
</feature>
<dbReference type="Pfam" id="PF00749">
    <property type="entry name" value="tRNA-synt_1c"/>
    <property type="match status" value="1"/>
</dbReference>
<keyword evidence="5 10" id="KW-0067">ATP-binding</keyword>
<evidence type="ECO:0000256" key="10">
    <source>
        <dbReference type="RuleBase" id="RU363037"/>
    </source>
</evidence>
<keyword evidence="7 10" id="KW-0030">Aminoacyl-tRNA synthetase</keyword>
<feature type="domain" description="tRNA synthetases class I (E and Q) anti-codon binding" evidence="14">
    <location>
        <begin position="486"/>
        <end position="564"/>
    </location>
</feature>
<feature type="domain" description="Glutamyl/glutaminyl-tRNA synthetase class Ib anti-codon binding" evidence="13">
    <location>
        <begin position="369"/>
        <end position="469"/>
    </location>
</feature>
<evidence type="ECO:0000256" key="2">
    <source>
        <dbReference type="ARBA" id="ARBA00022490"/>
    </source>
</evidence>
<evidence type="ECO:0000259" key="12">
    <source>
        <dbReference type="Pfam" id="PF00749"/>
    </source>
</evidence>
<evidence type="ECO:0000259" key="13">
    <source>
        <dbReference type="Pfam" id="PF03950"/>
    </source>
</evidence>
<protein>
    <recommendedName>
        <fullName evidence="1 9">Glutamine--tRNA ligase</fullName>
        <ecNumber evidence="1 9">6.1.1.18</ecNumber>
    </recommendedName>
</protein>
<evidence type="ECO:0000256" key="3">
    <source>
        <dbReference type="ARBA" id="ARBA00022598"/>
    </source>
</evidence>
<feature type="compositionally biased region" description="Low complexity" evidence="11">
    <location>
        <begin position="9"/>
        <end position="20"/>
    </location>
</feature>
<comment type="similarity">
    <text evidence="10">Belongs to the class-I aminoacyl-tRNA synthetase family.</text>
</comment>
<accession>A0ABY8MFT5</accession>
<dbReference type="Pfam" id="PF03950">
    <property type="entry name" value="tRNA-synt_1c_C"/>
    <property type="match status" value="1"/>
</dbReference>
<dbReference type="EC" id="6.1.1.18" evidence="1 9"/>
<dbReference type="NCBIfam" id="NF011291">
    <property type="entry name" value="PRK14703.1"/>
    <property type="match status" value="1"/>
</dbReference>
<dbReference type="InterPro" id="IPR020059">
    <property type="entry name" value="Glu/Gln-tRNA-synth_Ib_codon-bd"/>
</dbReference>
<dbReference type="PRINTS" id="PR00987">
    <property type="entry name" value="TRNASYNTHGLU"/>
</dbReference>
<dbReference type="Pfam" id="PF20974">
    <property type="entry name" value="tRNA-synt_1c_C2"/>
    <property type="match status" value="1"/>
</dbReference>
<feature type="domain" description="Glutamyl/glutaminyl-tRNA synthetase class Ib catalytic" evidence="12">
    <location>
        <begin position="46"/>
        <end position="364"/>
    </location>
</feature>
<dbReference type="InterPro" id="IPR020061">
    <property type="entry name" value="Glu_tRNA_lig_a-bdl"/>
</dbReference>
<dbReference type="SUPFAM" id="SSF52374">
    <property type="entry name" value="Nucleotidylyl transferase"/>
    <property type="match status" value="1"/>
</dbReference>
<dbReference type="InterPro" id="IPR001412">
    <property type="entry name" value="aa-tRNA-synth_I_CS"/>
</dbReference>
<evidence type="ECO:0000256" key="5">
    <source>
        <dbReference type="ARBA" id="ARBA00022840"/>
    </source>
</evidence>
<dbReference type="Gene3D" id="3.90.800.10">
    <property type="entry name" value="Glutamyl-tRNA Synthetase, Domain 3"/>
    <property type="match status" value="1"/>
</dbReference>
<dbReference type="InterPro" id="IPR000924">
    <property type="entry name" value="Glu/Gln-tRNA-synth"/>
</dbReference>
<dbReference type="SUPFAM" id="SSF50715">
    <property type="entry name" value="Ribosomal protein L25-like"/>
    <property type="match status" value="1"/>
</dbReference>
<dbReference type="InterPro" id="IPR020058">
    <property type="entry name" value="Glu/Gln-tRNA-synth_Ib_cat-dom"/>
</dbReference>
<evidence type="ECO:0000313" key="16">
    <source>
        <dbReference type="Proteomes" id="UP001228690"/>
    </source>
</evidence>
<dbReference type="InterPro" id="IPR004514">
    <property type="entry name" value="Gln-tRNA-synth"/>
</dbReference>
<dbReference type="GO" id="GO:0016874">
    <property type="term" value="F:ligase activity"/>
    <property type="evidence" value="ECO:0007669"/>
    <property type="project" value="UniProtKB-KW"/>
</dbReference>
<dbReference type="InterPro" id="IPR011035">
    <property type="entry name" value="Ribosomal_bL25/Gln-tRNA_synth"/>
</dbReference>
<evidence type="ECO:0000256" key="4">
    <source>
        <dbReference type="ARBA" id="ARBA00022741"/>
    </source>
</evidence>
<organism evidence="15 16">
    <name type="scientific">Candidatus Haliotispira prima</name>
    <dbReference type="NCBI Taxonomy" id="3034016"/>
    <lineage>
        <taxon>Bacteria</taxon>
        <taxon>Pseudomonadati</taxon>
        <taxon>Spirochaetota</taxon>
        <taxon>Spirochaetia</taxon>
        <taxon>Spirochaetales</taxon>
        <taxon>Spirochaetaceae</taxon>
        <taxon>Candidatus Haliotispira</taxon>
    </lineage>
</organism>
<dbReference type="Proteomes" id="UP001228690">
    <property type="component" value="Chromosome"/>
</dbReference>
<evidence type="ECO:0000256" key="7">
    <source>
        <dbReference type="ARBA" id="ARBA00023146"/>
    </source>
</evidence>
<dbReference type="InterPro" id="IPR050132">
    <property type="entry name" value="Gln/Glu-tRNA_Ligase"/>
</dbReference>
<keyword evidence="4 10" id="KW-0547">Nucleotide-binding</keyword>
<keyword evidence="3 10" id="KW-0436">Ligase</keyword>
<dbReference type="Gene3D" id="2.40.240.10">
    <property type="entry name" value="Ribosomal Protein L25, Chain P"/>
    <property type="match status" value="2"/>
</dbReference>
<dbReference type="PROSITE" id="PS00178">
    <property type="entry name" value="AA_TRNA_LIGASE_I"/>
    <property type="match status" value="1"/>
</dbReference>